<feature type="transmembrane region" description="Helical" evidence="1">
    <location>
        <begin position="815"/>
        <end position="843"/>
    </location>
</feature>
<feature type="transmembrane region" description="Helical" evidence="1">
    <location>
        <begin position="367"/>
        <end position="390"/>
    </location>
</feature>
<accession>A0A9Y1BT57</accession>
<proteinExistence type="predicted"/>
<organism evidence="2">
    <name type="scientific">Candidatus Heimdallarchaeum endolithica</name>
    <dbReference type="NCBI Taxonomy" id="2876572"/>
    <lineage>
        <taxon>Archaea</taxon>
        <taxon>Promethearchaeati</taxon>
        <taxon>Candidatus Heimdallarchaeota</taxon>
        <taxon>Candidatus Heimdallarchaeia (ex Rinke et al. 2021) (nom. nud.)</taxon>
        <taxon>Candidatus Heimdallarchaeales</taxon>
        <taxon>Candidatus Heimdallarchaeaceae</taxon>
        <taxon>Candidatus Heimdallarchaeum</taxon>
    </lineage>
</organism>
<feature type="transmembrane region" description="Helical" evidence="1">
    <location>
        <begin position="766"/>
        <end position="789"/>
    </location>
</feature>
<keyword evidence="1" id="KW-0812">Transmembrane</keyword>
<sequence length="903" mass="105476">MFKLKTFKGRKSFFGYSSLVTICVIFLLLFGSVYATVLLEKEKKRITIESDINSDNIGNYVITDLSFSAYFDEQREIDFKELFDFYTDLEKEGELKYFKPYIVLDSISFNNEGITNLFSTFSDNISCDIIGVPENILLWMFPEDNLSSIHFSKERYEKFHLENFEELAINFSNSSEMISVGKPYNKTQYIFDNWLFNNPKKVIVSLDLFRKVAEERNLGTIFVYLYIDCDSDLLLKMTNPEIESYYEEIYSTIHRIADENNLILNDVHTKKEWLQNLRENLYRLFGGIQTLLAPTYILLIIIMCVTLVESFLPLRKEINLFYTRGAKSTQFVKHYSFIFIAVDLSGLIILSLIGELFSVIFWQTHSFFTSLIIGVSSLFLLEIIKIAFLFHFVNEEYKEKDENKKRDIKNEENILKTKNLIFLLVLVALLLFYSVLVSLFLPPMLFATFIQISRIIALVLLLFVVAILSFQINYSIIIQALQKFFSSMYYGISKIITSLITKKRRRFQLLTILSFWMITFSTFALNSYGINEQYNKNYWMSRNLDIGFYVDSYDYNYFHFDNWTKILMNPEIESYIPTATVNVIRIIQGEELNRGTLVFIPFQNISRMSLSFFSLIDSKGKNFDLPKNNKENYTLVSSKAMYDMGYVSGTVLEKKIKVWGRGYDFNISQQPQSINLTVWHDFSSFPLVEYEPDSESSGYYDHYYIVDFSLMKEIFGKCFFSKLLVKLKDRVDPYEWYSKIKNDLGAMDEHVRVIITKDKIKNYIDFYIILPIEAAILVLAIIAFTISYFQSIVRENKHTLLVALARGTDIKKFKITLAFCTILLLLLNSIGGFIIGTVLSIAWMGNYYYFKVYNVSSVSKYSLIELSCIMLGIASLVTTNSMRIFNKFEKEKENLTTMGEQIW</sequence>
<feature type="transmembrane region" description="Helical" evidence="1">
    <location>
        <begin position="509"/>
        <end position="530"/>
    </location>
</feature>
<feature type="transmembrane region" description="Helical" evidence="1">
    <location>
        <begin position="291"/>
        <end position="314"/>
    </location>
</feature>
<dbReference type="AlphaFoldDB" id="A0A9Y1BT57"/>
<feature type="transmembrane region" description="Helical" evidence="1">
    <location>
        <begin position="863"/>
        <end position="882"/>
    </location>
</feature>
<dbReference type="Proteomes" id="UP001200513">
    <property type="component" value="Chromosome"/>
</dbReference>
<gene>
    <name evidence="2" type="ORF">K9W46_05310</name>
</gene>
<evidence type="ECO:0000256" key="1">
    <source>
        <dbReference type="SAM" id="Phobius"/>
    </source>
</evidence>
<feature type="transmembrane region" description="Helical" evidence="1">
    <location>
        <begin position="335"/>
        <end position="361"/>
    </location>
</feature>
<feature type="transmembrane region" description="Helical" evidence="1">
    <location>
        <begin position="452"/>
        <end position="478"/>
    </location>
</feature>
<keyword evidence="1" id="KW-0472">Membrane</keyword>
<protein>
    <submittedName>
        <fullName evidence="2">Uncharacterized protein</fullName>
    </submittedName>
</protein>
<name>A0A9Y1BT57_9ARCH</name>
<reference evidence="2" key="1">
    <citation type="journal article" date="2022" name="Nat. Microbiol.">
        <title>Unique mobile elements and scalable gene flow at the prokaryote-eukaryote boundary revealed by circularized Asgard archaea genomes.</title>
        <authorList>
            <person name="Wu F."/>
            <person name="Speth D.R."/>
            <person name="Philosof A."/>
            <person name="Cremiere A."/>
            <person name="Narayanan A."/>
            <person name="Barco R.A."/>
            <person name="Connon S.A."/>
            <person name="Amend J.P."/>
            <person name="Antoshechkin I.A."/>
            <person name="Orphan V.J."/>
        </authorList>
    </citation>
    <scope>NUCLEOTIDE SEQUENCE</scope>
    <source>
        <strain evidence="2">PR6</strain>
    </source>
</reference>
<feature type="transmembrane region" description="Helical" evidence="1">
    <location>
        <begin position="420"/>
        <end position="440"/>
    </location>
</feature>
<dbReference type="EMBL" id="CP084167">
    <property type="protein sequence ID" value="UJG44595.1"/>
    <property type="molecule type" value="Genomic_DNA"/>
</dbReference>
<evidence type="ECO:0000313" key="2">
    <source>
        <dbReference type="EMBL" id="UJG44595.1"/>
    </source>
</evidence>
<keyword evidence="1" id="KW-1133">Transmembrane helix</keyword>